<dbReference type="RefSeq" id="WP_075767324.1">
    <property type="nucleotide sequence ID" value="NZ_MJIL01000094.1"/>
</dbReference>
<organism evidence="2 3">
    <name type="scientific">Photobacterium proteolyticum</name>
    <dbReference type="NCBI Taxonomy" id="1903952"/>
    <lineage>
        <taxon>Bacteria</taxon>
        <taxon>Pseudomonadati</taxon>
        <taxon>Pseudomonadota</taxon>
        <taxon>Gammaproteobacteria</taxon>
        <taxon>Vibrionales</taxon>
        <taxon>Vibrionaceae</taxon>
        <taxon>Photobacterium</taxon>
    </lineage>
</organism>
<keyword evidence="1" id="KW-0472">Membrane</keyword>
<keyword evidence="1" id="KW-0812">Transmembrane</keyword>
<proteinExistence type="predicted"/>
<evidence type="ECO:0000313" key="2">
    <source>
        <dbReference type="EMBL" id="OLQ71672.1"/>
    </source>
</evidence>
<comment type="caution">
    <text evidence="2">The sequence shown here is derived from an EMBL/GenBank/DDBJ whole genome shotgun (WGS) entry which is preliminary data.</text>
</comment>
<feature type="transmembrane region" description="Helical" evidence="1">
    <location>
        <begin position="39"/>
        <end position="58"/>
    </location>
</feature>
<dbReference type="EMBL" id="MJIL01000094">
    <property type="protein sequence ID" value="OLQ71672.1"/>
    <property type="molecule type" value="Genomic_DNA"/>
</dbReference>
<sequence>MKFVARFVHILLWLKVAVSPALLGAFIGGMICFALNEMVLPVITICTGFGVVLGIIWAEKTRRTVGLSKFHGRLIGHPEVDGSKSK</sequence>
<feature type="transmembrane region" description="Helical" evidence="1">
    <location>
        <begin position="12"/>
        <end position="33"/>
    </location>
</feature>
<keyword evidence="1" id="KW-1133">Transmembrane helix</keyword>
<evidence type="ECO:0000256" key="1">
    <source>
        <dbReference type="SAM" id="Phobius"/>
    </source>
</evidence>
<dbReference type="AlphaFoldDB" id="A0A1Q9GBF2"/>
<keyword evidence="3" id="KW-1185">Reference proteome</keyword>
<accession>A0A1Q9GBF2</accession>
<name>A0A1Q9GBF2_9GAMM</name>
<reference evidence="2 3" key="1">
    <citation type="submission" date="2016-09" db="EMBL/GenBank/DDBJ databases">
        <title>Photobacterium proteolyticum sp. nov. a protease producing bacterium isolated from ocean sediments of Laizhou Bay.</title>
        <authorList>
            <person name="Li Y."/>
        </authorList>
    </citation>
    <scope>NUCLEOTIDE SEQUENCE [LARGE SCALE GENOMIC DNA]</scope>
    <source>
        <strain evidence="2 3">13-12</strain>
    </source>
</reference>
<dbReference type="Proteomes" id="UP000186905">
    <property type="component" value="Unassembled WGS sequence"/>
</dbReference>
<evidence type="ECO:0000313" key="3">
    <source>
        <dbReference type="Proteomes" id="UP000186905"/>
    </source>
</evidence>
<dbReference type="OrthoDB" id="5828963at2"/>
<gene>
    <name evidence="2" type="ORF">BIT28_12220</name>
</gene>
<protein>
    <submittedName>
        <fullName evidence="2">Uncharacterized protein</fullName>
    </submittedName>
</protein>